<accession>G9P1B8</accession>
<protein>
    <submittedName>
        <fullName evidence="1">Uncharacterized protein</fullName>
    </submittedName>
</protein>
<evidence type="ECO:0000313" key="1">
    <source>
        <dbReference type="EMBL" id="EHK43306.1"/>
    </source>
</evidence>
<organism evidence="1 2">
    <name type="scientific">Hypocrea atroviridis (strain ATCC 20476 / IMI 206040)</name>
    <name type="common">Trichoderma atroviride</name>
    <dbReference type="NCBI Taxonomy" id="452589"/>
    <lineage>
        <taxon>Eukaryota</taxon>
        <taxon>Fungi</taxon>
        <taxon>Dikarya</taxon>
        <taxon>Ascomycota</taxon>
        <taxon>Pezizomycotina</taxon>
        <taxon>Sordariomycetes</taxon>
        <taxon>Hypocreomycetidae</taxon>
        <taxon>Hypocreales</taxon>
        <taxon>Hypocreaceae</taxon>
        <taxon>Trichoderma</taxon>
    </lineage>
</organism>
<sequence length="64" mass="7524">MESGTWASWKLQVVPSEFVSQFANIDYRYCFEVGSNTQFLRVSRVVFQTVLSPWNQYNIPETQN</sequence>
<dbReference type="EMBL" id="ABDG02000026">
    <property type="protein sequence ID" value="EHK43306.1"/>
    <property type="molecule type" value="Genomic_DNA"/>
</dbReference>
<evidence type="ECO:0000313" key="2">
    <source>
        <dbReference type="Proteomes" id="UP000005426"/>
    </source>
</evidence>
<reference evidence="1 2" key="1">
    <citation type="journal article" date="2011" name="Genome Biol.">
        <title>Comparative genome sequence analysis underscores mycoparasitism as the ancestral life style of Trichoderma.</title>
        <authorList>
            <person name="Kubicek C.P."/>
            <person name="Herrera-Estrella A."/>
            <person name="Seidl-Seiboth V."/>
            <person name="Martinez D.A."/>
            <person name="Druzhinina I.S."/>
            <person name="Thon M."/>
            <person name="Zeilinger S."/>
            <person name="Casas-Flores S."/>
            <person name="Horwitz B.A."/>
            <person name="Mukherjee P.K."/>
            <person name="Mukherjee M."/>
            <person name="Kredics L."/>
            <person name="Alcaraz L.D."/>
            <person name="Aerts A."/>
            <person name="Antal Z."/>
            <person name="Atanasova L."/>
            <person name="Cervantes-Badillo M.G."/>
            <person name="Challacombe J."/>
            <person name="Chertkov O."/>
            <person name="McCluskey K."/>
            <person name="Coulpier F."/>
            <person name="Deshpande N."/>
            <person name="von Doehren H."/>
            <person name="Ebbole D.J."/>
            <person name="Esquivel-Naranjo E.U."/>
            <person name="Fekete E."/>
            <person name="Flipphi M."/>
            <person name="Glaser F."/>
            <person name="Gomez-Rodriguez E.Y."/>
            <person name="Gruber S."/>
            <person name="Han C."/>
            <person name="Henrissat B."/>
            <person name="Hermosa R."/>
            <person name="Hernandez-Onate M."/>
            <person name="Karaffa L."/>
            <person name="Kosti I."/>
            <person name="Le Crom S."/>
            <person name="Lindquist E."/>
            <person name="Lucas S."/>
            <person name="Luebeck M."/>
            <person name="Luebeck P.S."/>
            <person name="Margeot A."/>
            <person name="Metz B."/>
            <person name="Misra M."/>
            <person name="Nevalainen H."/>
            <person name="Omann M."/>
            <person name="Packer N."/>
            <person name="Perrone G."/>
            <person name="Uresti-Rivera E.E."/>
            <person name="Salamov A."/>
            <person name="Schmoll M."/>
            <person name="Seiboth B."/>
            <person name="Shapiro H."/>
            <person name="Sukno S."/>
            <person name="Tamayo-Ramos J.A."/>
            <person name="Tisch D."/>
            <person name="Wiest A."/>
            <person name="Wilkinson H.H."/>
            <person name="Zhang M."/>
            <person name="Coutinho P.M."/>
            <person name="Kenerley C.M."/>
            <person name="Monte E."/>
            <person name="Baker S.E."/>
            <person name="Grigoriev I.V."/>
        </authorList>
    </citation>
    <scope>NUCLEOTIDE SEQUENCE [LARGE SCALE GENOMIC DNA]</scope>
    <source>
        <strain evidence="2">ATCC 20476 / IMI 206040</strain>
    </source>
</reference>
<name>G9P1B8_HYPAI</name>
<comment type="caution">
    <text evidence="1">The sequence shown here is derived from an EMBL/GenBank/DDBJ whole genome shotgun (WGS) entry which is preliminary data.</text>
</comment>
<gene>
    <name evidence="1" type="ORF">TRIATDRAFT_310850</name>
</gene>
<keyword evidence="2" id="KW-1185">Reference proteome</keyword>
<dbReference type="RefSeq" id="XP_013941512.1">
    <property type="nucleotide sequence ID" value="XM_014086037.1"/>
</dbReference>
<proteinExistence type="predicted"/>
<dbReference type="Proteomes" id="UP000005426">
    <property type="component" value="Unassembled WGS sequence"/>
</dbReference>
<dbReference type="KEGG" id="tatv:25782853"/>
<dbReference type="GeneID" id="25782853"/>
<dbReference type="AlphaFoldDB" id="G9P1B8"/>
<dbReference type="HOGENOM" id="CLU_2867948_0_0_1"/>